<feature type="transmembrane region" description="Helical" evidence="1">
    <location>
        <begin position="199"/>
        <end position="226"/>
    </location>
</feature>
<dbReference type="Proteomes" id="UP001143480">
    <property type="component" value="Unassembled WGS sequence"/>
</dbReference>
<feature type="transmembrane region" description="Helical" evidence="1">
    <location>
        <begin position="110"/>
        <end position="132"/>
    </location>
</feature>
<evidence type="ECO:0000313" key="2">
    <source>
        <dbReference type="EMBL" id="GLL03063.1"/>
    </source>
</evidence>
<dbReference type="EMBL" id="BSFP01000029">
    <property type="protein sequence ID" value="GLL03063.1"/>
    <property type="molecule type" value="Genomic_DNA"/>
</dbReference>
<feature type="transmembrane region" description="Helical" evidence="1">
    <location>
        <begin position="233"/>
        <end position="253"/>
    </location>
</feature>
<gene>
    <name evidence="2" type="ORF">GCM10017581_048060</name>
</gene>
<evidence type="ECO:0000313" key="3">
    <source>
        <dbReference type="Proteomes" id="UP001143480"/>
    </source>
</evidence>
<keyword evidence="3" id="KW-1185">Reference proteome</keyword>
<name>A0A9W6KKW5_9ACTN</name>
<protein>
    <submittedName>
        <fullName evidence="2">Uncharacterized protein</fullName>
    </submittedName>
</protein>
<keyword evidence="1" id="KW-0472">Membrane</keyword>
<reference evidence="2" key="2">
    <citation type="submission" date="2023-01" db="EMBL/GenBank/DDBJ databases">
        <authorList>
            <person name="Sun Q."/>
            <person name="Evtushenko L."/>
        </authorList>
    </citation>
    <scope>NUCLEOTIDE SEQUENCE</scope>
    <source>
        <strain evidence="2">VKM Ac-1321</strain>
    </source>
</reference>
<reference evidence="2" key="1">
    <citation type="journal article" date="2014" name="Int. J. Syst. Evol. Microbiol.">
        <title>Complete genome sequence of Corynebacterium casei LMG S-19264T (=DSM 44701T), isolated from a smear-ripened cheese.</title>
        <authorList>
            <consortium name="US DOE Joint Genome Institute (JGI-PGF)"/>
            <person name="Walter F."/>
            <person name="Albersmeier A."/>
            <person name="Kalinowski J."/>
            <person name="Ruckert C."/>
        </authorList>
    </citation>
    <scope>NUCLEOTIDE SEQUENCE</scope>
    <source>
        <strain evidence="2">VKM Ac-1321</strain>
    </source>
</reference>
<evidence type="ECO:0000256" key="1">
    <source>
        <dbReference type="SAM" id="Phobius"/>
    </source>
</evidence>
<feature type="transmembrane region" description="Helical" evidence="1">
    <location>
        <begin position="273"/>
        <end position="294"/>
    </location>
</feature>
<comment type="caution">
    <text evidence="2">The sequence shown here is derived from an EMBL/GenBank/DDBJ whole genome shotgun (WGS) entry which is preliminary data.</text>
</comment>
<sequence>MAPMKLSALWAVAAIAAVFEVMALVVTQDAAVRATSPWQADPYAVVVSFALLAVPTLDLALIVRLPAWRAPGGADRAQQTARAAGALLAVIGCALATGWAAVIVRGSAPAPLVAGLAVLSVLAVGGGAALWWQRAPRGPARGWRHDWLGDIPLLGRWFPGLAPRVRAHATALFAVLSLVAAAGVVGAQTVGDGWTDPVLIGWALVVETAVLFSCCVVANAVAGFVARPARSRAAGVTESAVVAFASGLAAVTALRDPLWTAVTGAPVTTVPTLVGLTVGAGLVAAAATAAVQMWRTAA</sequence>
<keyword evidence="1" id="KW-1133">Transmembrane helix</keyword>
<proteinExistence type="predicted"/>
<keyword evidence="1" id="KW-0812">Transmembrane</keyword>
<feature type="transmembrane region" description="Helical" evidence="1">
    <location>
        <begin position="43"/>
        <end position="63"/>
    </location>
</feature>
<feature type="transmembrane region" description="Helical" evidence="1">
    <location>
        <begin position="84"/>
        <end position="104"/>
    </location>
</feature>
<organism evidence="2 3">
    <name type="scientific">Dactylosporangium matsuzakiense</name>
    <dbReference type="NCBI Taxonomy" id="53360"/>
    <lineage>
        <taxon>Bacteria</taxon>
        <taxon>Bacillati</taxon>
        <taxon>Actinomycetota</taxon>
        <taxon>Actinomycetes</taxon>
        <taxon>Micromonosporales</taxon>
        <taxon>Micromonosporaceae</taxon>
        <taxon>Dactylosporangium</taxon>
    </lineage>
</organism>
<accession>A0A9W6KKW5</accession>
<feature type="transmembrane region" description="Helical" evidence="1">
    <location>
        <begin position="165"/>
        <end position="187"/>
    </location>
</feature>
<dbReference type="AlphaFoldDB" id="A0A9W6KKW5"/>